<evidence type="ECO:0000256" key="4">
    <source>
        <dbReference type="ARBA" id="ARBA00022759"/>
    </source>
</evidence>
<dbReference type="InterPro" id="IPR027417">
    <property type="entry name" value="P-loop_NTPase"/>
</dbReference>
<dbReference type="CDD" id="cd06503">
    <property type="entry name" value="ATP-synt_Fo_b"/>
    <property type="match status" value="1"/>
</dbReference>
<dbReference type="NCBIfam" id="TIGR01069">
    <property type="entry name" value="mutS2"/>
    <property type="match status" value="1"/>
</dbReference>
<keyword evidence="7 9" id="KW-0694">RNA-binding</keyword>
<dbReference type="SUPFAM" id="SSF160443">
    <property type="entry name" value="SMR domain-like"/>
    <property type="match status" value="1"/>
</dbReference>
<evidence type="ECO:0000256" key="2">
    <source>
        <dbReference type="ARBA" id="ARBA00022730"/>
    </source>
</evidence>
<keyword evidence="1 9" id="KW-0540">Nuclease</keyword>
<dbReference type="SMART" id="SM00534">
    <property type="entry name" value="MUTSac"/>
    <property type="match status" value="1"/>
</dbReference>
<dbReference type="Pfam" id="PF20297">
    <property type="entry name" value="MSSS"/>
    <property type="match status" value="1"/>
</dbReference>
<dbReference type="InterPro" id="IPR036187">
    <property type="entry name" value="DNA_mismatch_repair_MutS_sf"/>
</dbReference>
<dbReference type="EMBL" id="LT608328">
    <property type="protein sequence ID" value="SCM57560.1"/>
    <property type="molecule type" value="Genomic_DNA"/>
</dbReference>
<dbReference type="GO" id="GO:0006298">
    <property type="term" value="P:mismatch repair"/>
    <property type="evidence" value="ECO:0007669"/>
    <property type="project" value="InterPro"/>
</dbReference>
<evidence type="ECO:0000259" key="12">
    <source>
        <dbReference type="PROSITE" id="PS50828"/>
    </source>
</evidence>
<dbReference type="EC" id="3.1.-.-" evidence="9"/>
<evidence type="ECO:0000256" key="3">
    <source>
        <dbReference type="ARBA" id="ARBA00022741"/>
    </source>
</evidence>
<dbReference type="PROSITE" id="PS00486">
    <property type="entry name" value="DNA_MISMATCH_REPAIR_2"/>
    <property type="match status" value="1"/>
</dbReference>
<keyword evidence="3 9" id="KW-0547">Nucleotide-binding</keyword>
<keyword evidence="2 9" id="KW-0699">rRNA-binding</keyword>
<dbReference type="Proteomes" id="UP000178485">
    <property type="component" value="Chromosome i"/>
</dbReference>
<accession>A0A1G4G6S5</accession>
<evidence type="ECO:0000256" key="9">
    <source>
        <dbReference type="HAMAP-Rule" id="MF_00092"/>
    </source>
</evidence>
<protein>
    <recommendedName>
        <fullName evidence="9">Endonuclease MutS2</fullName>
        <ecNumber evidence="9">3.1.-.-</ecNumber>
    </recommendedName>
    <alternativeName>
        <fullName evidence="9">Ribosome-associated protein quality control-upstream factor</fullName>
        <shortName evidence="9">RQC-upstream factor</shortName>
        <shortName evidence="9">RqcU</shortName>
        <ecNumber evidence="9">3.6.4.-</ecNumber>
    </alternativeName>
</protein>
<dbReference type="EC" id="3.6.4.-" evidence="9"/>
<dbReference type="InterPro" id="IPR000432">
    <property type="entry name" value="DNA_mismatch_repair_MutS_C"/>
</dbReference>
<gene>
    <name evidence="9 13" type="primary">mutS2</name>
    <name evidence="9" type="synonym">rqcU</name>
    <name evidence="13" type="ORF">ING2E5A_1396</name>
</gene>
<dbReference type="GO" id="GO:0005524">
    <property type="term" value="F:ATP binding"/>
    <property type="evidence" value="ECO:0007669"/>
    <property type="project" value="UniProtKB-UniRule"/>
</dbReference>
<dbReference type="GO" id="GO:0043023">
    <property type="term" value="F:ribosomal large subunit binding"/>
    <property type="evidence" value="ECO:0007669"/>
    <property type="project" value="UniProtKB-UniRule"/>
</dbReference>
<evidence type="ECO:0000256" key="10">
    <source>
        <dbReference type="SAM" id="Coils"/>
    </source>
</evidence>
<dbReference type="PANTHER" id="PTHR48466">
    <property type="entry name" value="OS10G0509000 PROTEIN-RELATED"/>
    <property type="match status" value="1"/>
</dbReference>
<feature type="binding site" evidence="9">
    <location>
        <begin position="326"/>
        <end position="333"/>
    </location>
    <ligand>
        <name>ATP</name>
        <dbReference type="ChEBI" id="CHEBI:30616"/>
    </ligand>
</feature>
<comment type="similarity">
    <text evidence="9">Belongs to the DNA mismatch repair MutS family. MutS2 subfamily.</text>
</comment>
<evidence type="ECO:0000313" key="14">
    <source>
        <dbReference type="Proteomes" id="UP000178485"/>
    </source>
</evidence>
<sequence length="791" mass="90296">MANHCLSPLGREKVEKMQFSSSFEEIDLQLSQTDEFVHILQEEENFPADNFYDVRPVLHRIRVAGSWMDQNALSELHKSLQTISSIVTFFKRGEEETKRYPHLTSLAKDVFVSPEINRRAERIIDEFGQIRDHASPQLSTIRREITSTLNGISRSLNSILRKAQAEGFVDKDITPSMRDGRLVIPVNPAFKRKIRGIVHDESASGRTVYIEPSEVVEANNRIRELESEERREIIRILTEFTEYIRPLLPDLLRSYDFLAQIDFIRAKARFALQINGLKPNFEDRLVIDWVEAVHPLLFLALQKQNRKVVPLDITLEGNNRILVISGPNAGGKSVCLKTVGLLQYMVQCGLLVPLRENSRMGLFNDIFIDIGDEQSIENDLSTYSSHLQNMKFFLKNCTHRSLLLIDEFGSGTEPQIGAALAESLLDRFNRKNAFGVITTHYQNLKHFANENEGVINGAMLYDRHEMQPLFQLSIGNPGSSFAVEIARKIGLPDDVIAQASEIVGSDYINMDKYLQDISRDRRYWERKREEVRRERNRLNEISEKYQSELEEIDRKRKEILAQAKLQAEQLIAESNAKIESTIRQIREAQADKERTKLVRKSLTEFKESITDLSEAHHDLKPLQKKSRQKPVTPHQPATPKRAIAVGDTVRMKGQTVAGEVLEIQGKRATVAFGVIKSTVDLEKLERAKGSQQAREQKSSNTRDLLHERKLSFRQDIDVRGMRGDEALQAVMYFIDDAIQLNVSRVRILHGTGTGALRQIIRDYLKTVQGVSHFQDEHVQFGGAGITVVDLD</sequence>
<dbReference type="FunFam" id="3.40.50.300:FF:001531">
    <property type="entry name" value="Endonuclease MutS2"/>
    <property type="match status" value="1"/>
</dbReference>
<dbReference type="Pfam" id="PF00488">
    <property type="entry name" value="MutS_V"/>
    <property type="match status" value="1"/>
</dbReference>
<evidence type="ECO:0000313" key="13">
    <source>
        <dbReference type="EMBL" id="SCM57560.1"/>
    </source>
</evidence>
<dbReference type="GO" id="GO:0140664">
    <property type="term" value="F:ATP-dependent DNA damage sensor activity"/>
    <property type="evidence" value="ECO:0007669"/>
    <property type="project" value="InterPro"/>
</dbReference>
<comment type="function">
    <text evidence="9">Acts as a ribosome collision sensor, splitting the ribosome into its 2 subunits. Detects stalled/collided 70S ribosomes which it binds and splits by an ATP-hydrolysis driven conformational change. Acts upstream of the ribosome quality control system (RQC), a ribosome-associated complex that mediates the extraction of incompletely synthesized nascent chains from stalled ribosomes and their subsequent degradation. Probably generates substrates for RQC.</text>
</comment>
<dbReference type="InterPro" id="IPR005747">
    <property type="entry name" value="MutS2"/>
</dbReference>
<dbReference type="SUPFAM" id="SSF52540">
    <property type="entry name" value="P-loop containing nucleoside triphosphate hydrolases"/>
    <property type="match status" value="1"/>
</dbReference>
<dbReference type="PIRSF" id="PIRSF005814">
    <property type="entry name" value="MutS_YshD"/>
    <property type="match status" value="1"/>
</dbReference>
<feature type="domain" description="Smr" evidence="12">
    <location>
        <begin position="716"/>
        <end position="791"/>
    </location>
</feature>
<proteinExistence type="inferred from homology"/>
<dbReference type="AlphaFoldDB" id="A0A1G4G6S5"/>
<comment type="function">
    <text evidence="9">Endonuclease that is involved in the suppression of homologous recombination and thus may have a key role in the control of bacterial genetic diversity.</text>
</comment>
<keyword evidence="10" id="KW-0175">Coiled coil</keyword>
<organism evidence="13 14">
    <name type="scientific">Petrimonas mucosa</name>
    <dbReference type="NCBI Taxonomy" id="1642646"/>
    <lineage>
        <taxon>Bacteria</taxon>
        <taxon>Pseudomonadati</taxon>
        <taxon>Bacteroidota</taxon>
        <taxon>Bacteroidia</taxon>
        <taxon>Bacteroidales</taxon>
        <taxon>Dysgonomonadaceae</taxon>
        <taxon>Petrimonas</taxon>
    </lineage>
</organism>
<dbReference type="GO" id="GO:0045910">
    <property type="term" value="P:negative regulation of DNA recombination"/>
    <property type="evidence" value="ECO:0007669"/>
    <property type="project" value="InterPro"/>
</dbReference>
<dbReference type="PANTHER" id="PTHR48466:SF2">
    <property type="entry name" value="OS10G0509000 PROTEIN"/>
    <property type="match status" value="1"/>
</dbReference>
<dbReference type="SMART" id="SM00463">
    <property type="entry name" value="SMR"/>
    <property type="match status" value="1"/>
</dbReference>
<dbReference type="InterPro" id="IPR046893">
    <property type="entry name" value="MSSS"/>
</dbReference>
<dbReference type="SUPFAM" id="SSF48334">
    <property type="entry name" value="DNA repair protein MutS, domain III"/>
    <property type="match status" value="1"/>
</dbReference>
<dbReference type="SMART" id="SM00533">
    <property type="entry name" value="MUTSd"/>
    <property type="match status" value="1"/>
</dbReference>
<dbReference type="GO" id="GO:0004519">
    <property type="term" value="F:endonuclease activity"/>
    <property type="evidence" value="ECO:0007669"/>
    <property type="project" value="UniProtKB-UniRule"/>
</dbReference>
<keyword evidence="14" id="KW-1185">Reference proteome</keyword>
<dbReference type="PROSITE" id="PS50828">
    <property type="entry name" value="SMR"/>
    <property type="match status" value="1"/>
</dbReference>
<feature type="region of interest" description="Disordered" evidence="11">
    <location>
        <begin position="614"/>
        <end position="640"/>
    </location>
</feature>
<dbReference type="Gene3D" id="3.30.1370.110">
    <property type="match status" value="1"/>
</dbReference>
<dbReference type="HAMAP" id="MF_00092">
    <property type="entry name" value="MutS2"/>
    <property type="match status" value="1"/>
</dbReference>
<evidence type="ECO:0000256" key="7">
    <source>
        <dbReference type="ARBA" id="ARBA00022884"/>
    </source>
</evidence>
<evidence type="ECO:0000256" key="5">
    <source>
        <dbReference type="ARBA" id="ARBA00022801"/>
    </source>
</evidence>
<dbReference type="KEGG" id="pmuc:ING2E5A_1396"/>
<keyword evidence="5 9" id="KW-0378">Hydrolase</keyword>
<keyword evidence="8 9" id="KW-0238">DNA-binding</keyword>
<dbReference type="InterPro" id="IPR007696">
    <property type="entry name" value="DNA_mismatch_repair_MutS_core"/>
</dbReference>
<dbReference type="GO" id="GO:0030983">
    <property type="term" value="F:mismatched DNA binding"/>
    <property type="evidence" value="ECO:0007669"/>
    <property type="project" value="InterPro"/>
</dbReference>
<evidence type="ECO:0000256" key="1">
    <source>
        <dbReference type="ARBA" id="ARBA00022722"/>
    </source>
</evidence>
<dbReference type="InterPro" id="IPR045076">
    <property type="entry name" value="MutS"/>
</dbReference>
<dbReference type="FunFam" id="3.30.1370.110:FF:000004">
    <property type="entry name" value="Endonuclease MutS2"/>
    <property type="match status" value="1"/>
</dbReference>
<reference evidence="13 14" key="1">
    <citation type="submission" date="2016-08" db="EMBL/GenBank/DDBJ databases">
        <authorList>
            <person name="Seilhamer J.J."/>
        </authorList>
    </citation>
    <scope>NUCLEOTIDE SEQUENCE [LARGE SCALE GENOMIC DNA]</scope>
    <source>
        <strain evidence="13">ING2-E5A</strain>
    </source>
</reference>
<keyword evidence="6 9" id="KW-0067">ATP-binding</keyword>
<dbReference type="InterPro" id="IPR002625">
    <property type="entry name" value="Smr_dom"/>
</dbReference>
<comment type="subunit">
    <text evidence="9">Homodimer. Binds to stalled ribosomes, contacting rRNA.</text>
</comment>
<evidence type="ECO:0000256" key="8">
    <source>
        <dbReference type="ARBA" id="ARBA00023125"/>
    </source>
</evidence>
<dbReference type="STRING" id="1642646.ING2E5A_1396"/>
<evidence type="ECO:0000256" key="6">
    <source>
        <dbReference type="ARBA" id="ARBA00022840"/>
    </source>
</evidence>
<dbReference type="Gene3D" id="3.40.50.300">
    <property type="entry name" value="P-loop containing nucleotide triphosphate hydrolases"/>
    <property type="match status" value="1"/>
</dbReference>
<name>A0A1G4G6S5_9BACT</name>
<feature type="coiled-coil region" evidence="10">
    <location>
        <begin position="514"/>
        <end position="591"/>
    </location>
</feature>
<dbReference type="Pfam" id="PF01713">
    <property type="entry name" value="Smr"/>
    <property type="match status" value="1"/>
</dbReference>
<dbReference type="GO" id="GO:0072344">
    <property type="term" value="P:rescue of stalled ribosome"/>
    <property type="evidence" value="ECO:0007669"/>
    <property type="project" value="UniProtKB-UniRule"/>
</dbReference>
<evidence type="ECO:0000256" key="11">
    <source>
        <dbReference type="SAM" id="MobiDB-lite"/>
    </source>
</evidence>
<dbReference type="GO" id="GO:0016887">
    <property type="term" value="F:ATP hydrolysis activity"/>
    <property type="evidence" value="ECO:0007669"/>
    <property type="project" value="InterPro"/>
</dbReference>
<keyword evidence="4 9" id="KW-0255">Endonuclease</keyword>
<dbReference type="GO" id="GO:0019843">
    <property type="term" value="F:rRNA binding"/>
    <property type="evidence" value="ECO:0007669"/>
    <property type="project" value="UniProtKB-UniRule"/>
</dbReference>
<dbReference type="InterPro" id="IPR036063">
    <property type="entry name" value="Smr_dom_sf"/>
</dbReference>